<name>F2TRI7_AJEDA</name>
<evidence type="ECO:0000313" key="3">
    <source>
        <dbReference type="EMBL" id="EGE85850.2"/>
    </source>
</evidence>
<dbReference type="Proteomes" id="UP000007802">
    <property type="component" value="Unassembled WGS sequence"/>
</dbReference>
<dbReference type="OrthoDB" id="5376312at2759"/>
<keyword evidence="2" id="KW-1133">Transmembrane helix</keyword>
<keyword evidence="2" id="KW-0812">Transmembrane</keyword>
<dbReference type="HOGENOM" id="CLU_027663_1_1_1"/>
<feature type="region of interest" description="Disordered" evidence="1">
    <location>
        <begin position="267"/>
        <end position="415"/>
    </location>
</feature>
<feature type="compositionally biased region" description="Low complexity" evidence="1">
    <location>
        <begin position="386"/>
        <end position="396"/>
    </location>
</feature>
<keyword evidence="2" id="KW-0472">Membrane</keyword>
<evidence type="ECO:0000256" key="1">
    <source>
        <dbReference type="SAM" id="MobiDB-lite"/>
    </source>
</evidence>
<reference evidence="3" key="1">
    <citation type="submission" date="2010-03" db="EMBL/GenBank/DDBJ databases">
        <title>Annotation of Blastomyces dermatitidis strain ATCC 18188.</title>
        <authorList>
            <consortium name="The Broad Institute Genome Sequencing Platform"/>
            <consortium name="Broad Institute Genome Sequencing Center for Infectious Disease."/>
            <person name="Cuomo C."/>
            <person name="Klein B."/>
            <person name="Sullivan T."/>
            <person name="Heitman J."/>
            <person name="Young S."/>
            <person name="Zeng Q."/>
            <person name="Gargeya S."/>
            <person name="Alvarado L."/>
            <person name="Berlin A.M."/>
            <person name="Chapman S.B."/>
            <person name="Chen Z."/>
            <person name="Freedman E."/>
            <person name="Gellesch M."/>
            <person name="Goldberg J."/>
            <person name="Griggs A."/>
            <person name="Gujja S."/>
            <person name="Heilman E."/>
            <person name="Heiman D."/>
            <person name="Howarth C."/>
            <person name="Mehta T."/>
            <person name="Neiman D."/>
            <person name="Pearson M."/>
            <person name="Roberts A."/>
            <person name="Saif S."/>
            <person name="Shea T."/>
            <person name="Shenoy N."/>
            <person name="Sisk P."/>
            <person name="Stolte C."/>
            <person name="Sykes S."/>
            <person name="White J."/>
            <person name="Yandava C."/>
            <person name="Haas B."/>
            <person name="Nusbaum C."/>
            <person name="Birren B."/>
        </authorList>
    </citation>
    <scope>NUCLEOTIDE SEQUENCE [LARGE SCALE GENOMIC DNA]</scope>
    <source>
        <strain evidence="3">ATCC 18188</strain>
    </source>
</reference>
<feature type="compositionally biased region" description="Polar residues" evidence="1">
    <location>
        <begin position="307"/>
        <end position="321"/>
    </location>
</feature>
<feature type="region of interest" description="Disordered" evidence="1">
    <location>
        <begin position="221"/>
        <end position="253"/>
    </location>
</feature>
<feature type="compositionally biased region" description="Basic and acidic residues" evidence="1">
    <location>
        <begin position="244"/>
        <end position="253"/>
    </location>
</feature>
<feature type="compositionally biased region" description="Low complexity" evidence="1">
    <location>
        <begin position="288"/>
        <end position="302"/>
    </location>
</feature>
<accession>F2TRI7</accession>
<feature type="transmembrane region" description="Helical" evidence="2">
    <location>
        <begin position="43"/>
        <end position="60"/>
    </location>
</feature>
<proteinExistence type="predicted"/>
<sequence length="415" mass="46117">MFLPQPSSYDLERRATGNISKDNPSTKIPIIVRLDSGLLDQEAISLLAAIIVALFIYYFLRSLRYRNVEPRFIPTQYLKNKWRNWLPKTAYGQVPDVIPATRQACSNRSQNTSYRGAGDGGVDRNTSIRSVMTLPMYSPVPKETEQIIGREGERAGMDVVVEFPESVDEEEARREEQMESLYQIRLARRQEIADRERRRQERREARERGDWGRLEELRRESRARNRNRSDGSTSPSAATLIAEHQSRGRDKRVASVTYAEVGHVRHDGTRLRASSQESDSRPLLDGASSMGTSGNSSLTSLSRARQRATSGSSLFSNATNQSDHDTPRGSTTPAEADIGDSNIPQPPQYDQLDWGEAPAYPSPTLERGQGPQLPPALGVPSIEIELPTPGTSTPVTPVSPLPPPPERNMASQTGP</sequence>
<gene>
    <name evidence="3" type="ORF">BDDG_08795</name>
</gene>
<feature type="compositionally biased region" description="Pro residues" evidence="1">
    <location>
        <begin position="397"/>
        <end position="406"/>
    </location>
</feature>
<organism evidence="3">
    <name type="scientific">Ajellomyces dermatitidis (strain ATCC 18188 / CBS 674.68)</name>
    <name type="common">Blastomyces dermatitidis</name>
    <dbReference type="NCBI Taxonomy" id="653446"/>
    <lineage>
        <taxon>Eukaryota</taxon>
        <taxon>Fungi</taxon>
        <taxon>Dikarya</taxon>
        <taxon>Ascomycota</taxon>
        <taxon>Pezizomycotina</taxon>
        <taxon>Eurotiomycetes</taxon>
        <taxon>Eurotiomycetidae</taxon>
        <taxon>Onygenales</taxon>
        <taxon>Ajellomycetaceae</taxon>
        <taxon>Blastomyces</taxon>
    </lineage>
</organism>
<dbReference type="AlphaFoldDB" id="F2TRI7"/>
<protein>
    <submittedName>
        <fullName evidence="3">Uncharacterized protein</fullName>
    </submittedName>
</protein>
<evidence type="ECO:0000256" key="2">
    <source>
        <dbReference type="SAM" id="Phobius"/>
    </source>
</evidence>
<dbReference type="EMBL" id="GG749506">
    <property type="protein sequence ID" value="EGE85850.2"/>
    <property type="molecule type" value="Genomic_DNA"/>
</dbReference>
<feature type="region of interest" description="Disordered" evidence="1">
    <location>
        <begin position="1"/>
        <end position="20"/>
    </location>
</feature>